<comment type="caution">
    <text evidence="1">The sequence shown here is derived from an EMBL/GenBank/DDBJ whole genome shotgun (WGS) entry which is preliminary data.</text>
</comment>
<keyword evidence="2" id="KW-1185">Reference proteome</keyword>
<name>A0A9W8LPS1_9FUNG</name>
<gene>
    <name evidence="1" type="ORF">H4R20_006886</name>
</gene>
<feature type="non-terminal residue" evidence="1">
    <location>
        <position position="270"/>
    </location>
</feature>
<dbReference type="Proteomes" id="UP001140094">
    <property type="component" value="Unassembled WGS sequence"/>
</dbReference>
<dbReference type="OrthoDB" id="2143914at2759"/>
<accession>A0A9W8LPS1</accession>
<dbReference type="EMBL" id="JANBUO010003348">
    <property type="protein sequence ID" value="KAJ2791287.1"/>
    <property type="molecule type" value="Genomic_DNA"/>
</dbReference>
<sequence>MSTVVRRSQPNFADWSIEDIVMLRKFVTEHFDPLMGEGIRLASIYMNIRHEDCTPVCSMLARPKITSDLYKTIKQCRDGGMKWKEIHARYSFWRNPKALCNSYYHFSQKSAQKAARGNNVRWTKSETARVKEIIKEHGELDSLKQAIEVAIAEFNDKPEASVKKKILYTHCDIYRGASIRKMEKFRALVDTYGDDWKRIGAGMGLSAEKARYIWAEYEQRLNWTPLWTESETEIIRNCIKAGIKPAEASRLVGTKSIYNCAKKMNALKNP</sequence>
<reference evidence="1" key="1">
    <citation type="submission" date="2022-07" db="EMBL/GenBank/DDBJ databases">
        <title>Phylogenomic reconstructions and comparative analyses of Kickxellomycotina fungi.</title>
        <authorList>
            <person name="Reynolds N.K."/>
            <person name="Stajich J.E."/>
            <person name="Barry K."/>
            <person name="Grigoriev I.V."/>
            <person name="Crous P."/>
            <person name="Smith M.E."/>
        </authorList>
    </citation>
    <scope>NUCLEOTIDE SEQUENCE</scope>
    <source>
        <strain evidence="1">NRRL 1565</strain>
    </source>
</reference>
<dbReference type="AlphaFoldDB" id="A0A9W8LPS1"/>
<organism evidence="1 2">
    <name type="scientific">Coemansia guatemalensis</name>
    <dbReference type="NCBI Taxonomy" id="2761395"/>
    <lineage>
        <taxon>Eukaryota</taxon>
        <taxon>Fungi</taxon>
        <taxon>Fungi incertae sedis</taxon>
        <taxon>Zoopagomycota</taxon>
        <taxon>Kickxellomycotina</taxon>
        <taxon>Kickxellomycetes</taxon>
        <taxon>Kickxellales</taxon>
        <taxon>Kickxellaceae</taxon>
        <taxon>Coemansia</taxon>
    </lineage>
</organism>
<evidence type="ECO:0000313" key="2">
    <source>
        <dbReference type="Proteomes" id="UP001140094"/>
    </source>
</evidence>
<evidence type="ECO:0000313" key="1">
    <source>
        <dbReference type="EMBL" id="KAJ2791287.1"/>
    </source>
</evidence>
<protein>
    <recommendedName>
        <fullName evidence="3">Myb-like domain-containing protein</fullName>
    </recommendedName>
</protein>
<proteinExistence type="predicted"/>
<evidence type="ECO:0008006" key="3">
    <source>
        <dbReference type="Google" id="ProtNLM"/>
    </source>
</evidence>